<proteinExistence type="predicted"/>
<protein>
    <submittedName>
        <fullName evidence="2">Neur_chan_LBD domain-containing protein</fullName>
    </submittedName>
</protein>
<dbReference type="WBParaSite" id="L893_g11445.t1">
    <property type="protein sequence ID" value="L893_g11445.t1"/>
    <property type="gene ID" value="L893_g11445"/>
</dbReference>
<accession>A0A1I7Y0N6</accession>
<evidence type="ECO:0000313" key="2">
    <source>
        <dbReference type="WBParaSite" id="L893_g11445.t1"/>
    </source>
</evidence>
<dbReference type="Proteomes" id="UP000095287">
    <property type="component" value="Unplaced"/>
</dbReference>
<dbReference type="AlphaFoldDB" id="A0A1I7Y0N6"/>
<organism evidence="1 2">
    <name type="scientific">Steinernema glaseri</name>
    <dbReference type="NCBI Taxonomy" id="37863"/>
    <lineage>
        <taxon>Eukaryota</taxon>
        <taxon>Metazoa</taxon>
        <taxon>Ecdysozoa</taxon>
        <taxon>Nematoda</taxon>
        <taxon>Chromadorea</taxon>
        <taxon>Rhabditida</taxon>
        <taxon>Tylenchina</taxon>
        <taxon>Panagrolaimomorpha</taxon>
        <taxon>Strongyloidoidea</taxon>
        <taxon>Steinernematidae</taxon>
        <taxon>Steinernema</taxon>
    </lineage>
</organism>
<keyword evidence="1" id="KW-1185">Reference proteome</keyword>
<name>A0A1I7Y0N6_9BILA</name>
<sequence length="91" mass="10489">MALLISMGHHILFTPQYHNQITYALQMSTQHLELQWTRVKNTNAPKGTSGPTWDKLNKLYRTYDLRSVGSYDIPDTNVVWPSVVTQLLLQC</sequence>
<evidence type="ECO:0000313" key="1">
    <source>
        <dbReference type="Proteomes" id="UP000095287"/>
    </source>
</evidence>
<reference evidence="2" key="1">
    <citation type="submission" date="2016-11" db="UniProtKB">
        <authorList>
            <consortium name="WormBaseParasite"/>
        </authorList>
    </citation>
    <scope>IDENTIFICATION</scope>
</reference>